<keyword evidence="5 8" id="KW-1133">Transmembrane helix</keyword>
<comment type="subcellular location">
    <subcellularLocation>
        <location evidence="1">Cell membrane</location>
        <topology evidence="1">Multi-pass membrane protein</topology>
    </subcellularLocation>
</comment>
<feature type="transmembrane region" description="Helical" evidence="8">
    <location>
        <begin position="509"/>
        <end position="526"/>
    </location>
</feature>
<dbReference type="InterPro" id="IPR011014">
    <property type="entry name" value="MscS_channel_TM-2"/>
</dbReference>
<gene>
    <name evidence="15" type="ORF">INQ42_10390</name>
</gene>
<feature type="transmembrane region" description="Helical" evidence="8">
    <location>
        <begin position="856"/>
        <end position="878"/>
    </location>
</feature>
<sequence>MRQVAAIAKRFCGRTIWPGLACWLVLALASTAAIAQVDTPALESTDAIAGIGAADLASRIDVIETRTDLSTTERELVLEQLRAAASRAEAAEVARRSAAEYAAGLQSAPDTIAALSAQSAVPPQRDALPEDADPVATQLRLAALQTESVSLHGRQRKLAEQLRAMESRPAEARAELGELRTQLDRAPTPVAATASPLLAEATRVRQEAAREELSARIEMIEQELSSLPTRKSIATAQHELVERRANEVDAAIEELDARLVSRRRQQVEADAARAREFELSLAGQPAEIRELARDSVALRTETSQLVQRLDRARDEQRRSRVLLDDAVEARRNADQILAIGALSDDAARLLRSLQTSLVSGEQIKRRMGERNRTLVDLRVRHFKTQQALRDLPASDGQRVSIATIDAREHLLEQLVEHRRAGVADMADVQQQLIDALSENNAIDAELLSASEQLHGVLDKRLLWLPSTAPLGDDWLQQLGVGVGWLLAPSNWSAMPRALLAALRAHPVRLLLMLLTVAALFGARGRLQAALPRLARSVGHRDDNFGTTLLAWAATFLLALAWPFAVATVGWFLGWSGGGFASFLGQGLLSLALLWLMLGLFIDMCRPKGLFVAHFHWGPQGTKRLARALRTLLLMIAPTAVLTGMTDASGDPELIDGIGRLGFMVGSLASAWFLYRLLRPSDGAPTTVRAPGAWIRRVSAGWARVLVAVPVVFAVLAAVGYYTSAREVQSRLFTSGWIILAVVIVYYIVIRGVMVASRRAAYLQADSVHARALAEARAAAGGEDGQDGSEVLALQNQQPEIDAVTVNQQTRALLRAAFGVALAVLIVGLWREMIPALNVFNDVVLWSRVVEGIGESVVAVTLSDVLISLLIVGLTAIAARNLPGFLEIMLLPSARVDSGTRYAIATIARYVITAIGLVIALQRIGLDWSKLQWVVAALGVGLGFGLQEIVANFVSGLIILFERPVRVGDVVTINHTTGTVSRIKMRSITITDFDNFEVLVPNKAFITDTVQNWTLTSPITRVVLKVGIGYGSDLRKARAVMESVAAADPKVLRSPAPDVLFTSLGDSALEFEVRFYVAQIDDRRAATHSLFVALTTALHEAGIEIPFPQRDVHVHHIGRVDAASGEAGEGDTPSS</sequence>
<keyword evidence="9" id="KW-0732">Signal</keyword>
<feature type="transmembrane region" description="Helical" evidence="8">
    <location>
        <begin position="811"/>
        <end position="829"/>
    </location>
</feature>
<dbReference type="Gene3D" id="3.30.70.100">
    <property type="match status" value="1"/>
</dbReference>
<feature type="coiled-coil region" evidence="7">
    <location>
        <begin position="203"/>
        <end position="258"/>
    </location>
</feature>
<dbReference type="Pfam" id="PF21088">
    <property type="entry name" value="MS_channel_1st"/>
    <property type="match status" value="1"/>
</dbReference>
<evidence type="ECO:0000256" key="6">
    <source>
        <dbReference type="ARBA" id="ARBA00023136"/>
    </source>
</evidence>
<feature type="transmembrane region" description="Helical" evidence="8">
    <location>
        <begin position="727"/>
        <end position="748"/>
    </location>
</feature>
<dbReference type="Pfam" id="PF12794">
    <property type="entry name" value="MscS_TM"/>
    <property type="match status" value="1"/>
</dbReference>
<keyword evidence="16" id="KW-1185">Reference proteome</keyword>
<evidence type="ECO:0000256" key="3">
    <source>
        <dbReference type="ARBA" id="ARBA00022475"/>
    </source>
</evidence>
<dbReference type="InterPro" id="IPR010920">
    <property type="entry name" value="LSM_dom_sf"/>
</dbReference>
<dbReference type="Pfam" id="PF00924">
    <property type="entry name" value="MS_channel_2nd"/>
    <property type="match status" value="1"/>
</dbReference>
<comment type="similarity">
    <text evidence="2">Belongs to the MscS (TC 1.A.23) family.</text>
</comment>
<name>A0A7S6UJV6_9GAMM</name>
<evidence type="ECO:0000259" key="14">
    <source>
        <dbReference type="Pfam" id="PF21088"/>
    </source>
</evidence>
<dbReference type="Pfam" id="PF21082">
    <property type="entry name" value="MS_channel_3rd"/>
    <property type="match status" value="1"/>
</dbReference>
<dbReference type="EMBL" id="CP063657">
    <property type="protein sequence ID" value="QOW21637.1"/>
    <property type="molecule type" value="Genomic_DNA"/>
</dbReference>
<dbReference type="InterPro" id="IPR011066">
    <property type="entry name" value="MscS_channel_C_sf"/>
</dbReference>
<dbReference type="Gene3D" id="1.10.287.1260">
    <property type="match status" value="1"/>
</dbReference>
<dbReference type="SUPFAM" id="SSF82689">
    <property type="entry name" value="Mechanosensitive channel protein MscS (YggB), C-terminal domain"/>
    <property type="match status" value="1"/>
</dbReference>
<evidence type="ECO:0000256" key="9">
    <source>
        <dbReference type="SAM" id="SignalP"/>
    </source>
</evidence>
<keyword evidence="7" id="KW-0175">Coiled coil</keyword>
<dbReference type="PROSITE" id="PS01246">
    <property type="entry name" value="UPF0003"/>
    <property type="match status" value="1"/>
</dbReference>
<proteinExistence type="inferred from homology"/>
<dbReference type="InterPro" id="IPR049142">
    <property type="entry name" value="MS_channel_1st"/>
</dbReference>
<feature type="signal peptide" evidence="9">
    <location>
        <begin position="1"/>
        <end position="35"/>
    </location>
</feature>
<dbReference type="InterPro" id="IPR025692">
    <property type="entry name" value="MscS_IM_dom1"/>
</dbReference>
<evidence type="ECO:0000256" key="1">
    <source>
        <dbReference type="ARBA" id="ARBA00004651"/>
    </source>
</evidence>
<dbReference type="Gene3D" id="2.30.30.60">
    <property type="match status" value="1"/>
</dbReference>
<feature type="domain" description="Mechanosensitive ion channel MscS porin" evidence="12">
    <location>
        <begin position="60"/>
        <end position="284"/>
    </location>
</feature>
<feature type="transmembrane region" description="Helical" evidence="8">
    <location>
        <begin position="657"/>
        <end position="677"/>
    </location>
</feature>
<feature type="domain" description="Mechanosensitive ion channel MscS C-terminal" evidence="13">
    <location>
        <begin position="1021"/>
        <end position="1104"/>
    </location>
</feature>
<dbReference type="RefSeq" id="WP_194034201.1">
    <property type="nucleotide sequence ID" value="NZ_CP063657.1"/>
</dbReference>
<keyword evidence="6 8" id="KW-0472">Membrane</keyword>
<feature type="transmembrane region" description="Helical" evidence="8">
    <location>
        <begin position="627"/>
        <end position="645"/>
    </location>
</feature>
<feature type="transmembrane region" description="Helical" evidence="8">
    <location>
        <begin position="698"/>
        <end position="721"/>
    </location>
</feature>
<dbReference type="Pfam" id="PF12795">
    <property type="entry name" value="MscS_porin"/>
    <property type="match status" value="1"/>
</dbReference>
<evidence type="ECO:0000256" key="7">
    <source>
        <dbReference type="SAM" id="Coils"/>
    </source>
</evidence>
<dbReference type="PANTHER" id="PTHR30347:SF1">
    <property type="entry name" value="MECHANOSENSITIVE CHANNEL MSCK"/>
    <property type="match status" value="1"/>
</dbReference>
<feature type="transmembrane region" description="Helical" evidence="8">
    <location>
        <begin position="899"/>
        <end position="920"/>
    </location>
</feature>
<dbReference type="SUPFAM" id="SSF50182">
    <property type="entry name" value="Sm-like ribonucleoproteins"/>
    <property type="match status" value="1"/>
</dbReference>
<protein>
    <submittedName>
        <fullName evidence="15">Mechanosensitive ion channel</fullName>
    </submittedName>
</protein>
<evidence type="ECO:0000313" key="16">
    <source>
        <dbReference type="Proteomes" id="UP000593932"/>
    </source>
</evidence>
<dbReference type="Proteomes" id="UP000593932">
    <property type="component" value="Chromosome"/>
</dbReference>
<evidence type="ECO:0000313" key="15">
    <source>
        <dbReference type="EMBL" id="QOW21637.1"/>
    </source>
</evidence>
<evidence type="ECO:0000259" key="13">
    <source>
        <dbReference type="Pfam" id="PF21082"/>
    </source>
</evidence>
<feature type="chain" id="PRO_5045467899" evidence="9">
    <location>
        <begin position="36"/>
        <end position="1134"/>
    </location>
</feature>
<dbReference type="InterPro" id="IPR052702">
    <property type="entry name" value="MscS-like_channel"/>
</dbReference>
<feature type="transmembrane region" description="Helical" evidence="8">
    <location>
        <begin position="547"/>
        <end position="572"/>
    </location>
</feature>
<dbReference type="InterPro" id="IPR049278">
    <property type="entry name" value="MS_channel_C"/>
</dbReference>
<evidence type="ECO:0000256" key="8">
    <source>
        <dbReference type="SAM" id="Phobius"/>
    </source>
</evidence>
<dbReference type="InterPro" id="IPR006686">
    <property type="entry name" value="MscS_channel_CS"/>
</dbReference>
<evidence type="ECO:0000259" key="11">
    <source>
        <dbReference type="Pfam" id="PF12794"/>
    </source>
</evidence>
<keyword evidence="4 8" id="KW-0812">Transmembrane</keyword>
<feature type="transmembrane region" description="Helical" evidence="8">
    <location>
        <begin position="932"/>
        <end position="960"/>
    </location>
</feature>
<evidence type="ECO:0000256" key="5">
    <source>
        <dbReference type="ARBA" id="ARBA00022989"/>
    </source>
</evidence>
<organism evidence="15 16">
    <name type="scientific">Novilysobacter avium</name>
    <dbReference type="NCBI Taxonomy" id="2781023"/>
    <lineage>
        <taxon>Bacteria</taxon>
        <taxon>Pseudomonadati</taxon>
        <taxon>Pseudomonadota</taxon>
        <taxon>Gammaproteobacteria</taxon>
        <taxon>Lysobacterales</taxon>
        <taxon>Lysobacteraceae</taxon>
        <taxon>Novilysobacter</taxon>
    </lineage>
</organism>
<keyword evidence="3" id="KW-1003">Cell membrane</keyword>
<accession>A0A7S6UJV6</accession>
<evidence type="ECO:0000259" key="12">
    <source>
        <dbReference type="Pfam" id="PF12795"/>
    </source>
</evidence>
<dbReference type="InterPro" id="IPR023408">
    <property type="entry name" value="MscS_beta-dom_sf"/>
</dbReference>
<evidence type="ECO:0000259" key="10">
    <source>
        <dbReference type="Pfam" id="PF00924"/>
    </source>
</evidence>
<dbReference type="PANTHER" id="PTHR30347">
    <property type="entry name" value="POTASSIUM CHANNEL RELATED"/>
    <property type="match status" value="1"/>
</dbReference>
<evidence type="ECO:0000256" key="2">
    <source>
        <dbReference type="ARBA" id="ARBA00008017"/>
    </source>
</evidence>
<dbReference type="SUPFAM" id="SSF82861">
    <property type="entry name" value="Mechanosensitive channel protein MscS (YggB), transmembrane region"/>
    <property type="match status" value="1"/>
</dbReference>
<feature type="domain" description="Mechanosensitive ion channel MscS" evidence="10">
    <location>
        <begin position="948"/>
        <end position="1013"/>
    </location>
</feature>
<reference evidence="15 16" key="1">
    <citation type="submission" date="2020-10" db="EMBL/GenBank/DDBJ databases">
        <title>complete genome sequencing of Lysobacter sp. H23M41.</title>
        <authorList>
            <person name="Bae J.-W."/>
            <person name="Lee S.-Y."/>
        </authorList>
    </citation>
    <scope>NUCLEOTIDE SEQUENCE [LARGE SCALE GENOMIC DNA]</scope>
    <source>
        <strain evidence="15 16">H23M41</strain>
    </source>
</reference>
<feature type="domain" description="Mechanosensitive ion channel transmembrane helices 2/3" evidence="14">
    <location>
        <begin position="905"/>
        <end position="946"/>
    </location>
</feature>
<feature type="transmembrane region" description="Helical" evidence="8">
    <location>
        <begin position="578"/>
        <end position="601"/>
    </location>
</feature>
<dbReference type="InterPro" id="IPR024393">
    <property type="entry name" value="MscS_porin"/>
</dbReference>
<dbReference type="InterPro" id="IPR006685">
    <property type="entry name" value="MscS_channel_2nd"/>
</dbReference>
<evidence type="ECO:0000256" key="4">
    <source>
        <dbReference type="ARBA" id="ARBA00022692"/>
    </source>
</evidence>
<feature type="domain" description="Mechanosensitive ion channel inner membrane" evidence="11">
    <location>
        <begin position="508"/>
        <end position="845"/>
    </location>
</feature>